<proteinExistence type="predicted"/>
<reference evidence="2 3" key="1">
    <citation type="submission" date="2016-10" db="EMBL/GenBank/DDBJ databases">
        <authorList>
            <person name="de Groot N.N."/>
        </authorList>
    </citation>
    <scope>NUCLEOTIDE SEQUENCE [LARGE SCALE GENOMIC DNA]</scope>
    <source>
        <strain evidence="2 3">CGMCC 1.9157</strain>
    </source>
</reference>
<protein>
    <submittedName>
        <fullName evidence="2">Uncharacterized protein</fullName>
    </submittedName>
</protein>
<feature type="transmembrane region" description="Helical" evidence="1">
    <location>
        <begin position="51"/>
        <end position="70"/>
    </location>
</feature>
<gene>
    <name evidence="2" type="ORF">SAMN04488056_102302</name>
</gene>
<evidence type="ECO:0000256" key="1">
    <source>
        <dbReference type="SAM" id="Phobius"/>
    </source>
</evidence>
<name>A0A1I5CPE3_9HYPH</name>
<accession>A0A1I5CPE3</accession>
<organism evidence="2 3">
    <name type="scientific">Cohaesibacter marisflavi</name>
    <dbReference type="NCBI Taxonomy" id="655353"/>
    <lineage>
        <taxon>Bacteria</taxon>
        <taxon>Pseudomonadati</taxon>
        <taxon>Pseudomonadota</taxon>
        <taxon>Alphaproteobacteria</taxon>
        <taxon>Hyphomicrobiales</taxon>
        <taxon>Cohaesibacteraceae</taxon>
    </lineage>
</organism>
<keyword evidence="1" id="KW-1133">Transmembrane helix</keyword>
<dbReference type="Proteomes" id="UP000199236">
    <property type="component" value="Unassembled WGS sequence"/>
</dbReference>
<keyword evidence="1" id="KW-0812">Transmembrane</keyword>
<dbReference type="EMBL" id="FOVR01000002">
    <property type="protein sequence ID" value="SFN88895.1"/>
    <property type="molecule type" value="Genomic_DNA"/>
</dbReference>
<evidence type="ECO:0000313" key="2">
    <source>
        <dbReference type="EMBL" id="SFN88895.1"/>
    </source>
</evidence>
<dbReference type="AlphaFoldDB" id="A0A1I5CPE3"/>
<sequence>MPLRRCCPARFPLSIIPFFEHGFNISMAGRMKGSNYAVKEWFERVGSMPRFALVGCLCLGVVAVIAHEAVHDKMHHEAPDNGQQGKQAIA</sequence>
<evidence type="ECO:0000313" key="3">
    <source>
        <dbReference type="Proteomes" id="UP000199236"/>
    </source>
</evidence>
<keyword evidence="1" id="KW-0472">Membrane</keyword>
<keyword evidence="3" id="KW-1185">Reference proteome</keyword>